<comment type="caution">
    <text evidence="1">The sequence shown here is derived from an EMBL/GenBank/DDBJ whole genome shotgun (WGS) entry which is preliminary data.</text>
</comment>
<organism evidence="1 2">
    <name type="scientific">Bradyrhizobium valentinum</name>
    <dbReference type="NCBI Taxonomy" id="1518501"/>
    <lineage>
        <taxon>Bacteria</taxon>
        <taxon>Pseudomonadati</taxon>
        <taxon>Pseudomonadota</taxon>
        <taxon>Alphaproteobacteria</taxon>
        <taxon>Hyphomicrobiales</taxon>
        <taxon>Nitrobacteraceae</taxon>
        <taxon>Bradyrhizobium</taxon>
    </lineage>
</organism>
<dbReference type="OrthoDB" id="8238148at2"/>
<sequence>MWILMYVFSYSVSPAATNDRAEWRLLPNVVFQEFSTEERCNTAKSKLEGSLKEAGAKLRSGLEDLKSLGKADPAQVIIAFNVECVPK</sequence>
<protein>
    <submittedName>
        <fullName evidence="1">Uncharacterized protein</fullName>
    </submittedName>
</protein>
<proteinExistence type="predicted"/>
<dbReference type="AlphaFoldDB" id="A0A0R3KGN8"/>
<dbReference type="Proteomes" id="UP000051913">
    <property type="component" value="Unassembled WGS sequence"/>
</dbReference>
<keyword evidence="2" id="KW-1185">Reference proteome</keyword>
<name>A0A0R3KGN8_9BRAD</name>
<evidence type="ECO:0000313" key="2">
    <source>
        <dbReference type="Proteomes" id="UP000051913"/>
    </source>
</evidence>
<dbReference type="EMBL" id="LLXX01000050">
    <property type="protein sequence ID" value="KRR10561.1"/>
    <property type="molecule type" value="Genomic_DNA"/>
</dbReference>
<evidence type="ECO:0000313" key="1">
    <source>
        <dbReference type="EMBL" id="KRR10561.1"/>
    </source>
</evidence>
<gene>
    <name evidence="1" type="ORF">CP49_12330</name>
</gene>
<accession>A0A0R3KGN8</accession>
<dbReference type="RefSeq" id="WP_057849904.1">
    <property type="nucleotide sequence ID" value="NZ_LLXX01000050.1"/>
</dbReference>
<reference evidence="1 2" key="1">
    <citation type="submission" date="2014-03" db="EMBL/GenBank/DDBJ databases">
        <title>Bradyrhizobium valentinum sp. nov., isolated from effective nodules of Lupinus mariae-josephae, a lupine endemic of basic-lime soils in Eastern Spain.</title>
        <authorList>
            <person name="Duran D."/>
            <person name="Rey L."/>
            <person name="Navarro A."/>
            <person name="Busquets A."/>
            <person name="Imperial J."/>
            <person name="Ruiz-Argueso T."/>
        </authorList>
    </citation>
    <scope>NUCLEOTIDE SEQUENCE [LARGE SCALE GENOMIC DNA]</scope>
    <source>
        <strain evidence="1 2">LmjM3</strain>
    </source>
</reference>